<evidence type="ECO:0000313" key="5">
    <source>
        <dbReference type="EMBL" id="KAK6359096.1"/>
    </source>
</evidence>
<organism evidence="5 6">
    <name type="scientific">Orbilia brochopaga</name>
    <dbReference type="NCBI Taxonomy" id="3140254"/>
    <lineage>
        <taxon>Eukaryota</taxon>
        <taxon>Fungi</taxon>
        <taxon>Dikarya</taxon>
        <taxon>Ascomycota</taxon>
        <taxon>Pezizomycotina</taxon>
        <taxon>Orbiliomycetes</taxon>
        <taxon>Orbiliales</taxon>
        <taxon>Orbiliaceae</taxon>
        <taxon>Orbilia</taxon>
    </lineage>
</organism>
<evidence type="ECO:0000256" key="3">
    <source>
        <dbReference type="SAM" id="MobiDB-lite"/>
    </source>
</evidence>
<dbReference type="SMART" id="SM00355">
    <property type="entry name" value="ZnF_C2H2"/>
    <property type="match status" value="2"/>
</dbReference>
<feature type="compositionally biased region" description="Low complexity" evidence="3">
    <location>
        <begin position="130"/>
        <end position="140"/>
    </location>
</feature>
<feature type="compositionally biased region" description="Low complexity" evidence="3">
    <location>
        <begin position="39"/>
        <end position="50"/>
    </location>
</feature>
<evidence type="ECO:0000313" key="6">
    <source>
        <dbReference type="Proteomes" id="UP001375240"/>
    </source>
</evidence>
<feature type="domain" description="C2H2-type" evidence="4">
    <location>
        <begin position="81"/>
        <end position="112"/>
    </location>
</feature>
<dbReference type="SUPFAM" id="SSF57667">
    <property type="entry name" value="beta-beta-alpha zinc fingers"/>
    <property type="match status" value="1"/>
</dbReference>
<dbReference type="EMBL" id="JAVHNQ010000001">
    <property type="protein sequence ID" value="KAK6359096.1"/>
    <property type="molecule type" value="Genomic_DNA"/>
</dbReference>
<feature type="domain" description="C2H2-type" evidence="4">
    <location>
        <begin position="53"/>
        <end position="81"/>
    </location>
</feature>
<sequence>MLFRNEKTGHLLSSLAGLTQPAPSTLTPRTPSPSPDAIPPSSTSTTASQTQPYVCEHCQSAFRFSRDYWQHKAQSHNDFRYRCQKGCGKGFARHDNLVQHHKESKRHRRSPSPAHDLDELPRYSKKARKSSSLSSAPLSPEFEEQQVYQSTRGSDTTVGTPVDGELLAHPEYLRLQKEFELLTARYELIKREVHTLREEKEEWQAREYLRRQR</sequence>
<accession>A0AAV9VD84</accession>
<feature type="coiled-coil region" evidence="2">
    <location>
        <begin position="172"/>
        <end position="206"/>
    </location>
</feature>
<gene>
    <name evidence="5" type="ORF">TWF696_000263</name>
</gene>
<dbReference type="GO" id="GO:0008270">
    <property type="term" value="F:zinc ion binding"/>
    <property type="evidence" value="ECO:0007669"/>
    <property type="project" value="UniProtKB-KW"/>
</dbReference>
<dbReference type="InterPro" id="IPR036236">
    <property type="entry name" value="Znf_C2H2_sf"/>
</dbReference>
<evidence type="ECO:0000259" key="4">
    <source>
        <dbReference type="PROSITE" id="PS50157"/>
    </source>
</evidence>
<evidence type="ECO:0000256" key="1">
    <source>
        <dbReference type="PROSITE-ProRule" id="PRU00042"/>
    </source>
</evidence>
<feature type="compositionally biased region" description="Polar residues" evidence="3">
    <location>
        <begin position="146"/>
        <end position="159"/>
    </location>
</feature>
<feature type="region of interest" description="Disordered" evidence="3">
    <location>
        <begin position="99"/>
        <end position="163"/>
    </location>
</feature>
<dbReference type="Gene3D" id="3.30.160.60">
    <property type="entry name" value="Classic Zinc Finger"/>
    <property type="match status" value="1"/>
</dbReference>
<protein>
    <recommendedName>
        <fullName evidence="4">C2H2-type domain-containing protein</fullName>
    </recommendedName>
</protein>
<feature type="region of interest" description="Disordered" evidence="3">
    <location>
        <begin position="1"/>
        <end position="50"/>
    </location>
</feature>
<keyword evidence="6" id="KW-1185">Reference proteome</keyword>
<dbReference type="InterPro" id="IPR013087">
    <property type="entry name" value="Znf_C2H2_type"/>
</dbReference>
<comment type="caution">
    <text evidence="5">The sequence shown here is derived from an EMBL/GenBank/DDBJ whole genome shotgun (WGS) entry which is preliminary data.</text>
</comment>
<proteinExistence type="predicted"/>
<name>A0AAV9VD84_9PEZI</name>
<dbReference type="PROSITE" id="PS50157">
    <property type="entry name" value="ZINC_FINGER_C2H2_2"/>
    <property type="match status" value="2"/>
</dbReference>
<evidence type="ECO:0000256" key="2">
    <source>
        <dbReference type="SAM" id="Coils"/>
    </source>
</evidence>
<keyword evidence="1" id="KW-0863">Zinc-finger</keyword>
<dbReference type="AlphaFoldDB" id="A0AAV9VD84"/>
<reference evidence="5 6" key="1">
    <citation type="submission" date="2019-10" db="EMBL/GenBank/DDBJ databases">
        <authorList>
            <person name="Palmer J.M."/>
        </authorList>
    </citation>
    <scope>NUCLEOTIDE SEQUENCE [LARGE SCALE GENOMIC DNA]</scope>
    <source>
        <strain evidence="5 6">TWF696</strain>
    </source>
</reference>
<dbReference type="Proteomes" id="UP001375240">
    <property type="component" value="Unassembled WGS sequence"/>
</dbReference>
<keyword evidence="2" id="KW-0175">Coiled coil</keyword>
<keyword evidence="1" id="KW-0862">Zinc</keyword>
<keyword evidence="1" id="KW-0479">Metal-binding</keyword>